<evidence type="ECO:0000313" key="3">
    <source>
        <dbReference type="Proteomes" id="UP000299102"/>
    </source>
</evidence>
<feature type="region of interest" description="Disordered" evidence="1">
    <location>
        <begin position="27"/>
        <end position="57"/>
    </location>
</feature>
<keyword evidence="3" id="KW-1185">Reference proteome</keyword>
<dbReference type="AlphaFoldDB" id="A0A4C1UBD5"/>
<comment type="caution">
    <text evidence="2">The sequence shown here is derived from an EMBL/GenBank/DDBJ whole genome shotgun (WGS) entry which is preliminary data.</text>
</comment>
<accession>A0A4C1UBD5</accession>
<evidence type="ECO:0000313" key="2">
    <source>
        <dbReference type="EMBL" id="GBP23246.1"/>
    </source>
</evidence>
<protein>
    <submittedName>
        <fullName evidence="2">Uncharacterized protein</fullName>
    </submittedName>
</protein>
<evidence type="ECO:0000256" key="1">
    <source>
        <dbReference type="SAM" id="MobiDB-lite"/>
    </source>
</evidence>
<name>A0A4C1UBD5_EUMVA</name>
<feature type="region of interest" description="Disordered" evidence="1">
    <location>
        <begin position="83"/>
        <end position="104"/>
    </location>
</feature>
<dbReference type="EMBL" id="BGZK01000148">
    <property type="protein sequence ID" value="GBP23246.1"/>
    <property type="molecule type" value="Genomic_DNA"/>
</dbReference>
<reference evidence="2 3" key="1">
    <citation type="journal article" date="2019" name="Commun. Biol.">
        <title>The bagworm genome reveals a unique fibroin gene that provides high tensile strength.</title>
        <authorList>
            <person name="Kono N."/>
            <person name="Nakamura H."/>
            <person name="Ohtoshi R."/>
            <person name="Tomita M."/>
            <person name="Numata K."/>
            <person name="Arakawa K."/>
        </authorList>
    </citation>
    <scope>NUCLEOTIDE SEQUENCE [LARGE SCALE GENOMIC DNA]</scope>
</reference>
<gene>
    <name evidence="2" type="ORF">EVAR_82411_1</name>
</gene>
<dbReference type="Proteomes" id="UP000299102">
    <property type="component" value="Unassembled WGS sequence"/>
</dbReference>
<sequence length="104" mass="11426">MERIWKSKWSTRPPSPPSFSIKYAIPIRETGNAPPTSPGSQPREKKMHLSGIGVARRSRCGADAPAVRQTSHLPTIELFIGPVSMRGRRRARGRATSPTPPNAE</sequence>
<organism evidence="2 3">
    <name type="scientific">Eumeta variegata</name>
    <name type="common">Bagworm moth</name>
    <name type="synonym">Eumeta japonica</name>
    <dbReference type="NCBI Taxonomy" id="151549"/>
    <lineage>
        <taxon>Eukaryota</taxon>
        <taxon>Metazoa</taxon>
        <taxon>Ecdysozoa</taxon>
        <taxon>Arthropoda</taxon>
        <taxon>Hexapoda</taxon>
        <taxon>Insecta</taxon>
        <taxon>Pterygota</taxon>
        <taxon>Neoptera</taxon>
        <taxon>Endopterygota</taxon>
        <taxon>Lepidoptera</taxon>
        <taxon>Glossata</taxon>
        <taxon>Ditrysia</taxon>
        <taxon>Tineoidea</taxon>
        <taxon>Psychidae</taxon>
        <taxon>Oiketicinae</taxon>
        <taxon>Eumeta</taxon>
    </lineage>
</organism>
<proteinExistence type="predicted"/>